<evidence type="ECO:0000313" key="1">
    <source>
        <dbReference type="EMBL" id="WEY17621.1"/>
    </source>
</evidence>
<reference evidence="1" key="1">
    <citation type="journal article" date="2023" name="bioRxiv">
        <title>Novel crAssphage isolates exhibit conserved gene order and purifying selection of the host specificity protein.</title>
        <authorList>
            <person name="Papudeshi B."/>
            <person name="Vega A.A."/>
            <person name="Souza C."/>
            <person name="Giles S.K."/>
            <person name="Mallawaarachchi V."/>
            <person name="Roach M.J."/>
            <person name="An M."/>
            <person name="Jacobson N."/>
            <person name="McNair K."/>
            <person name="Mora M.F."/>
            <person name="Pastrana K."/>
            <person name="Leigh C."/>
            <person name="Cram C."/>
            <person name="Plewa W.S."/>
            <person name="Grigson S.R."/>
            <person name="Bouras G."/>
            <person name="Decewicz P."/>
            <person name="Luque A."/>
            <person name="Droit L."/>
            <person name="Handley S.A."/>
            <person name="Segall A.M."/>
            <person name="Dinsdale E.A."/>
            <person name="Edwards R.A."/>
        </authorList>
    </citation>
    <scope>NUCLEOTIDE SEQUENCE</scope>
    <source>
        <strain evidence="1">Bc03</strain>
    </source>
</reference>
<organism evidence="1 2">
    <name type="scientific">Kolpuevirus sp. 'frurule'</name>
    <dbReference type="NCBI Taxonomy" id="3028514"/>
    <lineage>
        <taxon>Viruses</taxon>
        <taxon>Duplodnaviria</taxon>
        <taxon>Heunggongvirae</taxon>
        <taxon>Uroviricota</taxon>
        <taxon>Caudoviricetes</taxon>
        <taxon>Crassvirales</taxon>
        <taxon>Steigviridae</taxon>
        <taxon>Asinivirinae</taxon>
        <taxon>Kolpuevirus</taxon>
    </lineage>
</organism>
<dbReference type="EMBL" id="OQ198718">
    <property type="protein sequence ID" value="WEY17621.1"/>
    <property type="molecule type" value="Genomic_DNA"/>
</dbReference>
<sequence>MSYQEILKKVAIELNLPVEVVKLAYESHWAFIRETITSLPLKESLNEEDFSKLRTNFNIPSLGKLTCTYERMLGVKKRFEYIKRIRDGRLES</sequence>
<evidence type="ECO:0000313" key="2">
    <source>
        <dbReference type="Proteomes" id="UP001225300"/>
    </source>
</evidence>
<protein>
    <recommendedName>
        <fullName evidence="3">Protein HU</fullName>
    </recommendedName>
</protein>
<name>A0AAF0DPC8_9CAUD</name>
<accession>A0AAF0DPC8</accession>
<evidence type="ECO:0008006" key="3">
    <source>
        <dbReference type="Google" id="ProtNLM"/>
    </source>
</evidence>
<keyword evidence="2" id="KW-1185">Reference proteome</keyword>
<dbReference type="Proteomes" id="UP001225300">
    <property type="component" value="Segment"/>
</dbReference>
<proteinExistence type="predicted"/>